<sequence>MTDADSRERTEQDRADSQGRAGQSRADSPVERPEWDDEYIDRVADNLVFNYDLERDYTVRDERFDLFASMRMESQKQFLHRSVNYANHHAREYMFARRVETPTITELERLVEVGHALADEWVEPSEEHFGTDFTFVLVADAVPESVRKFVSDFSDRTLIKFGYHGHYEVNVAVVAPDDEDAIASQNADSVAAFTLWSAASPVASGGLFRRLAERFRKR</sequence>
<name>M0IEX6_9EURY</name>
<feature type="region of interest" description="Disordered" evidence="1">
    <location>
        <begin position="1"/>
        <end position="33"/>
    </location>
</feature>
<accession>M0IEX6</accession>
<comment type="caution">
    <text evidence="3">The sequence shown here is derived from an EMBL/GenBank/DDBJ whole genome shotgun (WGS) entry which is preliminary data.</text>
</comment>
<dbReference type="RefSeq" id="WP_008320189.1">
    <property type="nucleotide sequence ID" value="NZ_AOLN01000011.1"/>
</dbReference>
<evidence type="ECO:0000313" key="3">
    <source>
        <dbReference type="EMBL" id="ELZ95326.1"/>
    </source>
</evidence>
<evidence type="ECO:0000313" key="4">
    <source>
        <dbReference type="Proteomes" id="UP000011550"/>
    </source>
</evidence>
<dbReference type="InterPro" id="IPR058365">
    <property type="entry name" value="DUF8052"/>
</dbReference>
<dbReference type="STRING" id="662479.C440_09617"/>
<proteinExistence type="predicted"/>
<protein>
    <recommendedName>
        <fullName evidence="2">DUF8052 domain-containing protein</fullName>
    </recommendedName>
</protein>
<organism evidence="3 4">
    <name type="scientific">Haloferax mucosum ATCC BAA-1512</name>
    <dbReference type="NCBI Taxonomy" id="662479"/>
    <lineage>
        <taxon>Archaea</taxon>
        <taxon>Methanobacteriati</taxon>
        <taxon>Methanobacteriota</taxon>
        <taxon>Stenosarchaea group</taxon>
        <taxon>Halobacteria</taxon>
        <taxon>Halobacteriales</taxon>
        <taxon>Haloferacaceae</taxon>
        <taxon>Haloferax</taxon>
    </lineage>
</organism>
<dbReference type="EMBL" id="AOLN01000011">
    <property type="protein sequence ID" value="ELZ95326.1"/>
    <property type="molecule type" value="Genomic_DNA"/>
</dbReference>
<keyword evidence="4" id="KW-1185">Reference proteome</keyword>
<evidence type="ECO:0000259" key="2">
    <source>
        <dbReference type="Pfam" id="PF26226"/>
    </source>
</evidence>
<reference evidence="3 4" key="1">
    <citation type="journal article" date="2014" name="PLoS Genet.">
        <title>Phylogenetically driven sequencing of extremely halophilic archaea reveals strategies for static and dynamic osmo-response.</title>
        <authorList>
            <person name="Becker E.A."/>
            <person name="Seitzer P.M."/>
            <person name="Tritt A."/>
            <person name="Larsen D."/>
            <person name="Krusor M."/>
            <person name="Yao A.I."/>
            <person name="Wu D."/>
            <person name="Madern D."/>
            <person name="Eisen J.A."/>
            <person name="Darling A.E."/>
            <person name="Facciotti M.T."/>
        </authorList>
    </citation>
    <scope>NUCLEOTIDE SEQUENCE [LARGE SCALE GENOMIC DNA]</scope>
    <source>
        <strain evidence="3 4">ATCC BAA-1512</strain>
    </source>
</reference>
<dbReference type="Pfam" id="PF26226">
    <property type="entry name" value="DUF8052"/>
    <property type="match status" value="1"/>
</dbReference>
<dbReference type="PATRIC" id="fig|662479.7.peg.1953"/>
<feature type="compositionally biased region" description="Basic and acidic residues" evidence="1">
    <location>
        <begin position="1"/>
        <end position="17"/>
    </location>
</feature>
<gene>
    <name evidence="3" type="ORF">C440_09617</name>
</gene>
<evidence type="ECO:0000256" key="1">
    <source>
        <dbReference type="SAM" id="MobiDB-lite"/>
    </source>
</evidence>
<dbReference type="AlphaFoldDB" id="M0IEX6"/>
<dbReference type="Proteomes" id="UP000011550">
    <property type="component" value="Unassembled WGS sequence"/>
</dbReference>
<feature type="domain" description="DUF8052" evidence="2">
    <location>
        <begin position="37"/>
        <end position="193"/>
    </location>
</feature>